<dbReference type="Proteomes" id="UP001500689">
    <property type="component" value="Unassembled WGS sequence"/>
</dbReference>
<protein>
    <submittedName>
        <fullName evidence="2">Carboxymuconolactone decarboxylase family protein</fullName>
    </submittedName>
</protein>
<evidence type="ECO:0000259" key="1">
    <source>
        <dbReference type="Pfam" id="PF02627"/>
    </source>
</evidence>
<proteinExistence type="predicted"/>
<keyword evidence="3" id="KW-1185">Reference proteome</keyword>
<sequence>MTKRIALAKGGLYQAMARLGAEVTKAAADAGLDSRLIELVKIRASQINGCAFCLDMHAEAAIAAGESPRRLYVLEGWRETELFSEQERAALAYTEAMTVISEHKDVPEDVYAEAARVFTDDQHRALAWSIVTINSWNRLMVTSHAPLPERAA</sequence>
<accession>A0ABP6W1B7</accession>
<dbReference type="InterPro" id="IPR004675">
    <property type="entry name" value="AhpD_core"/>
</dbReference>
<dbReference type="EMBL" id="BAAAZN010000005">
    <property type="protein sequence ID" value="GAA3542189.1"/>
    <property type="molecule type" value="Genomic_DNA"/>
</dbReference>
<dbReference type="SUPFAM" id="SSF69118">
    <property type="entry name" value="AhpD-like"/>
    <property type="match status" value="1"/>
</dbReference>
<name>A0ABP6W1B7_9PSEU</name>
<comment type="caution">
    <text evidence="2">The sequence shown here is derived from an EMBL/GenBank/DDBJ whole genome shotgun (WGS) entry which is preliminary data.</text>
</comment>
<dbReference type="InterPro" id="IPR003779">
    <property type="entry name" value="CMD-like"/>
</dbReference>
<dbReference type="Pfam" id="PF02627">
    <property type="entry name" value="CMD"/>
    <property type="match status" value="1"/>
</dbReference>
<dbReference type="PANTHER" id="PTHR34846:SF10">
    <property type="entry name" value="CYTOPLASMIC PROTEIN"/>
    <property type="match status" value="1"/>
</dbReference>
<evidence type="ECO:0000313" key="3">
    <source>
        <dbReference type="Proteomes" id="UP001500689"/>
    </source>
</evidence>
<reference evidence="3" key="1">
    <citation type="journal article" date="2019" name="Int. J. Syst. Evol. Microbiol.">
        <title>The Global Catalogue of Microorganisms (GCM) 10K type strain sequencing project: providing services to taxonomists for standard genome sequencing and annotation.</title>
        <authorList>
            <consortium name="The Broad Institute Genomics Platform"/>
            <consortium name="The Broad Institute Genome Sequencing Center for Infectious Disease"/>
            <person name="Wu L."/>
            <person name="Ma J."/>
        </authorList>
    </citation>
    <scope>NUCLEOTIDE SEQUENCE [LARGE SCALE GENOMIC DNA]</scope>
    <source>
        <strain evidence="3">JCM 16898</strain>
    </source>
</reference>
<evidence type="ECO:0000313" key="2">
    <source>
        <dbReference type="EMBL" id="GAA3542189.1"/>
    </source>
</evidence>
<feature type="domain" description="Carboxymuconolactone decarboxylase-like" evidence="1">
    <location>
        <begin position="12"/>
        <end position="95"/>
    </location>
</feature>
<dbReference type="Gene3D" id="1.20.1290.10">
    <property type="entry name" value="AhpD-like"/>
    <property type="match status" value="1"/>
</dbReference>
<dbReference type="InterPro" id="IPR029032">
    <property type="entry name" value="AhpD-like"/>
</dbReference>
<dbReference type="RefSeq" id="WP_344859401.1">
    <property type="nucleotide sequence ID" value="NZ_BAAAZN010000005.1"/>
</dbReference>
<dbReference type="NCBIfam" id="TIGR00778">
    <property type="entry name" value="ahpD_dom"/>
    <property type="match status" value="1"/>
</dbReference>
<dbReference type="PANTHER" id="PTHR34846">
    <property type="entry name" value="4-CARBOXYMUCONOLACTONE DECARBOXYLASE FAMILY PROTEIN (AFU_ORTHOLOGUE AFUA_6G11590)"/>
    <property type="match status" value="1"/>
</dbReference>
<gene>
    <name evidence="2" type="ORF">GCM10022222_27310</name>
</gene>
<organism evidence="2 3">
    <name type="scientific">Amycolatopsis ultiminotia</name>
    <dbReference type="NCBI Taxonomy" id="543629"/>
    <lineage>
        <taxon>Bacteria</taxon>
        <taxon>Bacillati</taxon>
        <taxon>Actinomycetota</taxon>
        <taxon>Actinomycetes</taxon>
        <taxon>Pseudonocardiales</taxon>
        <taxon>Pseudonocardiaceae</taxon>
        <taxon>Amycolatopsis</taxon>
    </lineage>
</organism>